<dbReference type="Gene3D" id="1.10.287.280">
    <property type="match status" value="1"/>
</dbReference>
<dbReference type="Gene3D" id="3.30.420.40">
    <property type="match status" value="1"/>
</dbReference>
<dbReference type="InterPro" id="IPR002092">
    <property type="entry name" value="DNA-dir_Rpol_phage-type"/>
</dbReference>
<keyword evidence="3" id="KW-0240">DNA-directed RNA polymerase</keyword>
<name>A0A804U9V6_MAIZE</name>
<dbReference type="InterPro" id="IPR004000">
    <property type="entry name" value="Actin"/>
</dbReference>
<dbReference type="Pfam" id="PF00022">
    <property type="entry name" value="Actin"/>
    <property type="match status" value="1"/>
</dbReference>
<keyword evidence="6" id="KW-0809">Transit peptide</keyword>
<dbReference type="Pfam" id="PF00940">
    <property type="entry name" value="RNA_pol"/>
    <property type="match status" value="1"/>
</dbReference>
<evidence type="ECO:0000256" key="4">
    <source>
        <dbReference type="ARBA" id="ARBA00022679"/>
    </source>
</evidence>
<dbReference type="InParanoid" id="A0A804U9V6"/>
<dbReference type="EnsemblPlants" id="Zm00001eb262730_T001">
    <property type="protein sequence ID" value="Zm00001eb262730_P001"/>
    <property type="gene ID" value="Zm00001eb262730"/>
</dbReference>
<dbReference type="GO" id="GO:0034245">
    <property type="term" value="C:mitochondrial DNA-directed RNA polymerase complex"/>
    <property type="evidence" value="ECO:0000318"/>
    <property type="project" value="GO_Central"/>
</dbReference>
<dbReference type="Proteomes" id="UP000007305">
    <property type="component" value="Chromosome 6"/>
</dbReference>
<keyword evidence="7" id="KW-0804">Transcription</keyword>
<evidence type="ECO:0000256" key="7">
    <source>
        <dbReference type="ARBA" id="ARBA00023163"/>
    </source>
</evidence>
<keyword evidence="5" id="KW-0548">Nucleotidyltransferase</keyword>
<dbReference type="GO" id="GO:0003899">
    <property type="term" value="F:DNA-directed RNA polymerase activity"/>
    <property type="evidence" value="ECO:0000318"/>
    <property type="project" value="GO_Central"/>
</dbReference>
<dbReference type="SUPFAM" id="SSF53067">
    <property type="entry name" value="Actin-like ATPase domain"/>
    <property type="match status" value="1"/>
</dbReference>
<evidence type="ECO:0000313" key="10">
    <source>
        <dbReference type="EnsemblPlants" id="Zm00001eb262730_P001"/>
    </source>
</evidence>
<dbReference type="InterPro" id="IPR043129">
    <property type="entry name" value="ATPase_NBD"/>
</dbReference>
<dbReference type="InterPro" id="IPR043502">
    <property type="entry name" value="DNA/RNA_pol_sf"/>
</dbReference>
<evidence type="ECO:0000259" key="9">
    <source>
        <dbReference type="Pfam" id="PF00940"/>
    </source>
</evidence>
<evidence type="ECO:0000256" key="5">
    <source>
        <dbReference type="ARBA" id="ARBA00022695"/>
    </source>
</evidence>
<dbReference type="PANTHER" id="PTHR10102:SF1">
    <property type="entry name" value="DNA-DIRECTED RNA POLYMERASE 3, CHLOROPLASTIC"/>
    <property type="match status" value="1"/>
</dbReference>
<dbReference type="InterPro" id="IPR046950">
    <property type="entry name" value="DNA-dir_Rpol_C_phage-type"/>
</dbReference>
<comment type="similarity">
    <text evidence="1">Belongs to the phage and mitochondrial RNA polymerase family.</text>
</comment>
<reference evidence="11" key="1">
    <citation type="journal article" date="2009" name="Science">
        <title>The B73 maize genome: complexity, diversity, and dynamics.</title>
        <authorList>
            <person name="Schnable P.S."/>
            <person name="Ware D."/>
            <person name="Fulton R.S."/>
            <person name="Stein J.C."/>
            <person name="Wei F."/>
            <person name="Pasternak S."/>
            <person name="Liang C."/>
            <person name="Zhang J."/>
            <person name="Fulton L."/>
            <person name="Graves T.A."/>
            <person name="Minx P."/>
            <person name="Reily A.D."/>
            <person name="Courtney L."/>
            <person name="Kruchowski S.S."/>
            <person name="Tomlinson C."/>
            <person name="Strong C."/>
            <person name="Delehaunty K."/>
            <person name="Fronick C."/>
            <person name="Courtney B."/>
            <person name="Rock S.M."/>
            <person name="Belter E."/>
            <person name="Du F."/>
            <person name="Kim K."/>
            <person name="Abbott R.M."/>
            <person name="Cotton M."/>
            <person name="Levy A."/>
            <person name="Marchetto P."/>
            <person name="Ochoa K."/>
            <person name="Jackson S.M."/>
            <person name="Gillam B."/>
            <person name="Chen W."/>
            <person name="Yan L."/>
            <person name="Higginbotham J."/>
            <person name="Cardenas M."/>
            <person name="Waligorski J."/>
            <person name="Applebaum E."/>
            <person name="Phelps L."/>
            <person name="Falcone J."/>
            <person name="Kanchi K."/>
            <person name="Thane T."/>
            <person name="Scimone A."/>
            <person name="Thane N."/>
            <person name="Henke J."/>
            <person name="Wang T."/>
            <person name="Ruppert J."/>
            <person name="Shah N."/>
            <person name="Rotter K."/>
            <person name="Hodges J."/>
            <person name="Ingenthron E."/>
            <person name="Cordes M."/>
            <person name="Kohlberg S."/>
            <person name="Sgro J."/>
            <person name="Delgado B."/>
            <person name="Mead K."/>
            <person name="Chinwalla A."/>
            <person name="Leonard S."/>
            <person name="Crouse K."/>
            <person name="Collura K."/>
            <person name="Kudrna D."/>
            <person name="Currie J."/>
            <person name="He R."/>
            <person name="Angelova A."/>
            <person name="Rajasekar S."/>
            <person name="Mueller T."/>
            <person name="Lomeli R."/>
            <person name="Scara G."/>
            <person name="Ko A."/>
            <person name="Delaney K."/>
            <person name="Wissotski M."/>
            <person name="Lopez G."/>
            <person name="Campos D."/>
            <person name="Braidotti M."/>
            <person name="Ashley E."/>
            <person name="Golser W."/>
            <person name="Kim H."/>
            <person name="Lee S."/>
            <person name="Lin J."/>
            <person name="Dujmic Z."/>
            <person name="Kim W."/>
            <person name="Talag J."/>
            <person name="Zuccolo A."/>
            <person name="Fan C."/>
            <person name="Sebastian A."/>
            <person name="Kramer M."/>
            <person name="Spiegel L."/>
            <person name="Nascimento L."/>
            <person name="Zutavern T."/>
            <person name="Miller B."/>
            <person name="Ambroise C."/>
            <person name="Muller S."/>
            <person name="Spooner W."/>
            <person name="Narechania A."/>
            <person name="Ren L."/>
            <person name="Wei S."/>
            <person name="Kumari S."/>
            <person name="Faga B."/>
            <person name="Levy M.J."/>
            <person name="McMahan L."/>
            <person name="Van Buren P."/>
            <person name="Vaughn M.W."/>
            <person name="Ying K."/>
            <person name="Yeh C.-T."/>
            <person name="Emrich S.J."/>
            <person name="Jia Y."/>
            <person name="Kalyanaraman A."/>
            <person name="Hsia A.-P."/>
            <person name="Barbazuk W.B."/>
            <person name="Baucom R.S."/>
            <person name="Brutnell T.P."/>
            <person name="Carpita N.C."/>
            <person name="Chaparro C."/>
            <person name="Chia J.-M."/>
            <person name="Deragon J.-M."/>
            <person name="Estill J.C."/>
            <person name="Fu Y."/>
            <person name="Jeddeloh J.A."/>
            <person name="Han Y."/>
            <person name="Lee H."/>
            <person name="Li P."/>
            <person name="Lisch D.R."/>
            <person name="Liu S."/>
            <person name="Liu Z."/>
            <person name="Nagel D.H."/>
            <person name="McCann M.C."/>
            <person name="SanMiguel P."/>
            <person name="Myers A.M."/>
            <person name="Nettleton D."/>
            <person name="Nguyen J."/>
            <person name="Penning B.W."/>
            <person name="Ponnala L."/>
            <person name="Schneider K.L."/>
            <person name="Schwartz D.C."/>
            <person name="Sharma A."/>
            <person name="Soderlund C."/>
            <person name="Springer N.M."/>
            <person name="Sun Q."/>
            <person name="Wang H."/>
            <person name="Waterman M."/>
            <person name="Westerman R."/>
            <person name="Wolfgruber T.K."/>
            <person name="Yang L."/>
            <person name="Yu Y."/>
            <person name="Zhang L."/>
            <person name="Zhou S."/>
            <person name="Zhu Q."/>
            <person name="Bennetzen J.L."/>
            <person name="Dawe R.K."/>
            <person name="Jiang J."/>
            <person name="Jiang N."/>
            <person name="Presting G.G."/>
            <person name="Wessler S.R."/>
            <person name="Aluru S."/>
            <person name="Martienssen R.A."/>
            <person name="Clifton S.W."/>
            <person name="McCombie W.R."/>
            <person name="Wing R.A."/>
            <person name="Wilson R.K."/>
        </authorList>
    </citation>
    <scope>NUCLEOTIDE SEQUENCE [LARGE SCALE GENOMIC DNA]</scope>
    <source>
        <strain evidence="11">cv. B73</strain>
    </source>
</reference>
<feature type="domain" description="DNA-directed RNA polymerase C-terminal" evidence="9">
    <location>
        <begin position="273"/>
        <end position="351"/>
    </location>
</feature>
<reference evidence="10" key="3">
    <citation type="submission" date="2021-05" db="UniProtKB">
        <authorList>
            <consortium name="EnsemblPlants"/>
        </authorList>
    </citation>
    <scope>IDENTIFICATION</scope>
    <source>
        <strain evidence="10">cv. B73</strain>
    </source>
</reference>
<protein>
    <recommendedName>
        <fullName evidence="2">DNA-directed RNA polymerase</fullName>
        <ecNumber evidence="2">2.7.7.6</ecNumber>
    </recommendedName>
</protein>
<evidence type="ECO:0000256" key="6">
    <source>
        <dbReference type="ARBA" id="ARBA00022946"/>
    </source>
</evidence>
<dbReference type="Gramene" id="Zm00001eb262730_T001">
    <property type="protein sequence ID" value="Zm00001eb262730_P001"/>
    <property type="gene ID" value="Zm00001eb262730"/>
</dbReference>
<evidence type="ECO:0000256" key="2">
    <source>
        <dbReference type="ARBA" id="ARBA00012418"/>
    </source>
</evidence>
<dbReference type="SUPFAM" id="SSF56672">
    <property type="entry name" value="DNA/RNA polymerases"/>
    <property type="match status" value="1"/>
</dbReference>
<dbReference type="GO" id="GO:0003677">
    <property type="term" value="F:DNA binding"/>
    <property type="evidence" value="ECO:0007669"/>
    <property type="project" value="InterPro"/>
</dbReference>
<accession>A0A804U9V6</accession>
<reference evidence="10" key="2">
    <citation type="submission" date="2019-07" db="EMBL/GenBank/DDBJ databases">
        <authorList>
            <person name="Seetharam A."/>
            <person name="Woodhouse M."/>
            <person name="Cannon E."/>
        </authorList>
    </citation>
    <scope>NUCLEOTIDE SEQUENCE [LARGE SCALE GENOMIC DNA]</scope>
    <source>
        <strain evidence="10">cv. B73</strain>
    </source>
</reference>
<evidence type="ECO:0000256" key="8">
    <source>
        <dbReference type="ARBA" id="ARBA00048552"/>
    </source>
</evidence>
<dbReference type="PANTHER" id="PTHR10102">
    <property type="entry name" value="DNA-DIRECTED RNA POLYMERASE, MITOCHONDRIAL"/>
    <property type="match status" value="1"/>
</dbReference>
<organism evidence="10 11">
    <name type="scientific">Zea mays</name>
    <name type="common">Maize</name>
    <dbReference type="NCBI Taxonomy" id="4577"/>
    <lineage>
        <taxon>Eukaryota</taxon>
        <taxon>Viridiplantae</taxon>
        <taxon>Streptophyta</taxon>
        <taxon>Embryophyta</taxon>
        <taxon>Tracheophyta</taxon>
        <taxon>Spermatophyta</taxon>
        <taxon>Magnoliopsida</taxon>
        <taxon>Liliopsida</taxon>
        <taxon>Poales</taxon>
        <taxon>Poaceae</taxon>
        <taxon>PACMAD clade</taxon>
        <taxon>Panicoideae</taxon>
        <taxon>Andropogonodae</taxon>
        <taxon>Andropogoneae</taxon>
        <taxon>Tripsacinae</taxon>
        <taxon>Zea</taxon>
    </lineage>
</organism>
<dbReference type="GO" id="GO:0006390">
    <property type="term" value="P:mitochondrial transcription"/>
    <property type="evidence" value="ECO:0000318"/>
    <property type="project" value="GO_Central"/>
</dbReference>
<dbReference type="AlphaFoldDB" id="A0A804U9V6"/>
<keyword evidence="11" id="KW-1185">Reference proteome</keyword>
<evidence type="ECO:0000256" key="3">
    <source>
        <dbReference type="ARBA" id="ARBA00022478"/>
    </source>
</evidence>
<dbReference type="EC" id="2.7.7.6" evidence="2"/>
<dbReference type="FunFam" id="1.10.287.280:FF:000001">
    <property type="entry name" value="DNA-directed RNA polymerase"/>
    <property type="match status" value="1"/>
</dbReference>
<sequence length="443" mass="49550">MARWALQRTLSGGELGNHGEVQCIFNYLQCDPEDHYFLLTESPLTAPETREYTGEIMFETFNVPGLYIAVQPILALAAGYTTTKVSHRSLALHFCIGIGGTVSHREYQIELLLNSAFVQPPADQTPDSSPPAFKHVLRQPIIENGRLKKKHWVIDHLVHEGFESTARHVDIPYLPMLLRKVFEALDILGSTKWRVNRRVHDVVETIWSQGGGIAGLVDKANNQRTLMKCRNGSTSIKKAKKTNRELHVRDVTLSSNSRAATRKVWVVLVEDTLANKYGGGIEKLSHEGKLAFVENQLFDIFDSAANPIDGNYWWTNAEDPFQCLAACMDLSDALRSPSPYHAVCHLLIHQDFRIAPPPPRIVAPHLRHFRHRALDTTSHGSSCVTWKIGGGKGGAEVDDVSGAKATHFMQLCTKFLYCQFYKSRYLITLVVVLGFEISIGVVV</sequence>
<keyword evidence="4" id="KW-0808">Transferase</keyword>
<comment type="catalytic activity">
    <reaction evidence="8">
        <text>RNA(n) + a ribonucleoside 5'-triphosphate = RNA(n+1) + diphosphate</text>
        <dbReference type="Rhea" id="RHEA:21248"/>
        <dbReference type="Rhea" id="RHEA-COMP:14527"/>
        <dbReference type="Rhea" id="RHEA-COMP:17342"/>
        <dbReference type="ChEBI" id="CHEBI:33019"/>
        <dbReference type="ChEBI" id="CHEBI:61557"/>
        <dbReference type="ChEBI" id="CHEBI:140395"/>
        <dbReference type="EC" id="2.7.7.6"/>
    </reaction>
</comment>
<evidence type="ECO:0000256" key="1">
    <source>
        <dbReference type="ARBA" id="ARBA00009493"/>
    </source>
</evidence>
<proteinExistence type="inferred from homology"/>
<evidence type="ECO:0000313" key="11">
    <source>
        <dbReference type="Proteomes" id="UP000007305"/>
    </source>
</evidence>